<proteinExistence type="predicted"/>
<evidence type="ECO:0000313" key="1">
    <source>
        <dbReference type="EMBL" id="MBB5074377.1"/>
    </source>
</evidence>
<reference evidence="1 2" key="1">
    <citation type="submission" date="2020-08" db="EMBL/GenBank/DDBJ databases">
        <title>Genomic Encyclopedia of Type Strains, Phase IV (KMG-IV): sequencing the most valuable type-strain genomes for metagenomic binning, comparative biology and taxonomic classification.</title>
        <authorList>
            <person name="Goeker M."/>
        </authorList>
    </citation>
    <scope>NUCLEOTIDE SEQUENCE [LARGE SCALE GENOMIC DNA]</scope>
    <source>
        <strain evidence="1 2">DSM 28538</strain>
    </source>
</reference>
<dbReference type="Proteomes" id="UP000561417">
    <property type="component" value="Unassembled WGS sequence"/>
</dbReference>
<comment type="caution">
    <text evidence="1">The sequence shown here is derived from an EMBL/GenBank/DDBJ whole genome shotgun (WGS) entry which is preliminary data.</text>
</comment>
<protein>
    <submittedName>
        <fullName evidence="1">Uncharacterized protein</fullName>
    </submittedName>
</protein>
<dbReference type="EMBL" id="JACHIM010000009">
    <property type="protein sequence ID" value="MBB5074377.1"/>
    <property type="molecule type" value="Genomic_DNA"/>
</dbReference>
<dbReference type="AlphaFoldDB" id="A0A840P270"/>
<dbReference type="RefSeq" id="WP_246348551.1">
    <property type="nucleotide sequence ID" value="NZ_JACHIM010000009.1"/>
</dbReference>
<sequence>MYLTALTLLCDVETLQSYQRRFAQGNSRSFDATIKAATLKEFHLERALLMAKEVAKTEQHSSALFEWVAEKLSMKVK</sequence>
<gene>
    <name evidence="1" type="ORF">HNQ69_001515</name>
</gene>
<evidence type="ECO:0000313" key="2">
    <source>
        <dbReference type="Proteomes" id="UP000561417"/>
    </source>
</evidence>
<keyword evidence="2" id="KW-1185">Reference proteome</keyword>
<organism evidence="1 2">
    <name type="scientific">Bartonella callosciuri</name>
    <dbReference type="NCBI Taxonomy" id="686223"/>
    <lineage>
        <taxon>Bacteria</taxon>
        <taxon>Pseudomonadati</taxon>
        <taxon>Pseudomonadota</taxon>
        <taxon>Alphaproteobacteria</taxon>
        <taxon>Hyphomicrobiales</taxon>
        <taxon>Bartonellaceae</taxon>
        <taxon>Bartonella</taxon>
    </lineage>
</organism>
<accession>A0A840P270</accession>
<name>A0A840P270_9HYPH</name>